<dbReference type="RefSeq" id="WP_175583236.1">
    <property type="nucleotide sequence ID" value="NZ_JAAGUX010000098.1"/>
</dbReference>
<evidence type="ECO:0000313" key="2">
    <source>
        <dbReference type="Proteomes" id="UP000470876"/>
    </source>
</evidence>
<comment type="caution">
    <text evidence="1">The sequence shown here is derived from an EMBL/GenBank/DDBJ whole genome shotgun (WGS) entry which is preliminary data.</text>
</comment>
<keyword evidence="2" id="KW-1185">Reference proteome</keyword>
<reference evidence="1 2" key="1">
    <citation type="submission" date="2020-01" db="EMBL/GenBank/DDBJ databases">
        <title>Genetics and antimicrobial susceptibilities of Nocardia species isolated from the soil; a comparison with species isolated from humans.</title>
        <authorList>
            <person name="Carrasco G."/>
            <person name="Monzon S."/>
            <person name="Sansegundo M."/>
            <person name="Garcia E."/>
            <person name="Garrido N."/>
            <person name="Medina M.J."/>
            <person name="Villalon P."/>
            <person name="Ramirez-Arocha A.C."/>
            <person name="Jimenez P."/>
            <person name="Cuesta I."/>
            <person name="Valdezate S."/>
        </authorList>
    </citation>
    <scope>NUCLEOTIDE SEQUENCE [LARGE SCALE GENOMIC DNA]</scope>
    <source>
        <strain evidence="1 2">CNM20110649</strain>
    </source>
</reference>
<sequence length="59" mass="6340">ALDRHYSDGAPPGWESDYVSSYATMHPADTAPTPAATAPRSTTLRDTVHCCFAMRRSAA</sequence>
<protein>
    <recommendedName>
        <fullName evidence="3">SAM-dependent methyltransferase</fullName>
    </recommendedName>
</protein>
<dbReference type="InterPro" id="IPR031321">
    <property type="entry name" value="UCP012641"/>
</dbReference>
<dbReference type="EMBL" id="JAAGUX010000098">
    <property type="protein sequence ID" value="NEW59432.1"/>
    <property type="molecule type" value="Genomic_DNA"/>
</dbReference>
<feature type="non-terminal residue" evidence="1">
    <location>
        <position position="1"/>
    </location>
</feature>
<accession>A0ABX0D0B5</accession>
<dbReference type="Proteomes" id="UP000470876">
    <property type="component" value="Unassembled WGS sequence"/>
</dbReference>
<name>A0ABX0D0B5_9NOCA</name>
<dbReference type="Pfam" id="PF15887">
    <property type="entry name" value="Peptidase_Mx"/>
    <property type="match status" value="1"/>
</dbReference>
<proteinExistence type="predicted"/>
<gene>
    <name evidence="1" type="ORF">GV794_27930</name>
</gene>
<evidence type="ECO:0000313" key="1">
    <source>
        <dbReference type="EMBL" id="NEW59432.1"/>
    </source>
</evidence>
<evidence type="ECO:0008006" key="3">
    <source>
        <dbReference type="Google" id="ProtNLM"/>
    </source>
</evidence>
<organism evidence="1 2">
    <name type="scientific">Nocardia cyriacigeorgica</name>
    <dbReference type="NCBI Taxonomy" id="135487"/>
    <lineage>
        <taxon>Bacteria</taxon>
        <taxon>Bacillati</taxon>
        <taxon>Actinomycetota</taxon>
        <taxon>Actinomycetes</taxon>
        <taxon>Mycobacteriales</taxon>
        <taxon>Nocardiaceae</taxon>
        <taxon>Nocardia</taxon>
    </lineage>
</organism>